<dbReference type="Proteomes" id="UP000226525">
    <property type="component" value="Unassembled WGS sequence"/>
</dbReference>
<evidence type="ECO:0000313" key="2">
    <source>
        <dbReference type="Proteomes" id="UP000226525"/>
    </source>
</evidence>
<evidence type="ECO:0000313" key="1">
    <source>
        <dbReference type="EMBL" id="MAH64563.1"/>
    </source>
</evidence>
<gene>
    <name evidence="1" type="ORF">CMN54_14200</name>
</gene>
<dbReference type="Pfam" id="PF11220">
    <property type="entry name" value="DUF3015"/>
    <property type="match status" value="1"/>
</dbReference>
<reference evidence="2" key="1">
    <citation type="submission" date="2017-09" db="EMBL/GenBank/DDBJ databases">
        <title>The Reconstruction of 2,631 Draft Metagenome-Assembled Genomes from the Global Oceans.</title>
        <authorList>
            <person name="Tully B.J."/>
            <person name="Graham E.D."/>
            <person name="Heidelberg J.F."/>
        </authorList>
    </citation>
    <scope>NUCLEOTIDE SEQUENCE [LARGE SCALE GENOMIC DNA]</scope>
</reference>
<dbReference type="AlphaFoldDB" id="A0A2D6YMY2"/>
<dbReference type="InterPro" id="IPR021383">
    <property type="entry name" value="DUF3015"/>
</dbReference>
<accession>A0A2D6YMY2</accession>
<dbReference type="EMBL" id="NZEX01000171">
    <property type="protein sequence ID" value="MAH64563.1"/>
    <property type="molecule type" value="Genomic_DNA"/>
</dbReference>
<protein>
    <recommendedName>
        <fullName evidence="3">DUF3015 domain-containing protein</fullName>
    </recommendedName>
</protein>
<evidence type="ECO:0008006" key="3">
    <source>
        <dbReference type="Google" id="ProtNLM"/>
    </source>
</evidence>
<name>A0A2D6YMY2_9DELT</name>
<comment type="caution">
    <text evidence="1">The sequence shown here is derived from an EMBL/GenBank/DDBJ whole genome shotgun (WGS) entry which is preliminary data.</text>
</comment>
<sequence length="190" mass="21209">MPPKIKLLPSNRKIWGDMRKFLTATTLLIIFALISSSTIFACHLGIWAGAWTVGHKQNRVGVNSTPPTTIFEISTELTKTSSAHLTASSYATADFTIITTNCDWKSANIEKFFNESYEEIAEESAQGSGFHLEALASLTGCPRDQYSTFEQVMHRNHRYVFAKNGYDGSVENLFKVLNSEDQLQTCLENS</sequence>
<organism evidence="1 2">
    <name type="scientific">SAR324 cluster bacterium</name>
    <dbReference type="NCBI Taxonomy" id="2024889"/>
    <lineage>
        <taxon>Bacteria</taxon>
        <taxon>Deltaproteobacteria</taxon>
        <taxon>SAR324 cluster</taxon>
    </lineage>
</organism>
<proteinExistence type="predicted"/>